<keyword evidence="3" id="KW-1185">Reference proteome</keyword>
<dbReference type="Gene3D" id="1.20.120.20">
    <property type="entry name" value="Apolipoprotein"/>
    <property type="match status" value="1"/>
</dbReference>
<accession>A0ABU2N709</accession>
<feature type="compositionally biased region" description="Polar residues" evidence="1">
    <location>
        <begin position="195"/>
        <end position="204"/>
    </location>
</feature>
<name>A0ABU2N709_9PSEU</name>
<feature type="region of interest" description="Disordered" evidence="1">
    <location>
        <begin position="191"/>
        <end position="239"/>
    </location>
</feature>
<dbReference type="Proteomes" id="UP001183202">
    <property type="component" value="Unassembled WGS sequence"/>
</dbReference>
<comment type="caution">
    <text evidence="2">The sequence shown here is derived from an EMBL/GenBank/DDBJ whole genome shotgun (WGS) entry which is preliminary data.</text>
</comment>
<dbReference type="EMBL" id="JAVREJ010000003">
    <property type="protein sequence ID" value="MDT0349347.1"/>
    <property type="molecule type" value="Genomic_DNA"/>
</dbReference>
<feature type="compositionally biased region" description="Basic and acidic residues" evidence="1">
    <location>
        <begin position="205"/>
        <end position="215"/>
    </location>
</feature>
<protein>
    <submittedName>
        <fullName evidence="2">DUF3618 domain-containing protein</fullName>
    </submittedName>
</protein>
<feature type="region of interest" description="Disordered" evidence="1">
    <location>
        <begin position="48"/>
        <end position="102"/>
    </location>
</feature>
<dbReference type="Pfam" id="PF12277">
    <property type="entry name" value="DUF3618"/>
    <property type="match status" value="1"/>
</dbReference>
<evidence type="ECO:0000313" key="3">
    <source>
        <dbReference type="Proteomes" id="UP001183202"/>
    </source>
</evidence>
<dbReference type="RefSeq" id="WP_311555359.1">
    <property type="nucleotide sequence ID" value="NZ_JAVREJ010000003.1"/>
</dbReference>
<dbReference type="InterPro" id="IPR022062">
    <property type="entry name" value="DUF3618"/>
</dbReference>
<gene>
    <name evidence="2" type="ORF">RM445_07380</name>
</gene>
<feature type="compositionally biased region" description="Low complexity" evidence="1">
    <location>
        <begin position="72"/>
        <end position="102"/>
    </location>
</feature>
<evidence type="ECO:0000256" key="1">
    <source>
        <dbReference type="SAM" id="MobiDB-lite"/>
    </source>
</evidence>
<evidence type="ECO:0000313" key="2">
    <source>
        <dbReference type="EMBL" id="MDT0349347.1"/>
    </source>
</evidence>
<proteinExistence type="predicted"/>
<organism evidence="2 3">
    <name type="scientific">Pseudonocardia charpentierae</name>
    <dbReference type="NCBI Taxonomy" id="3075545"/>
    <lineage>
        <taxon>Bacteria</taxon>
        <taxon>Bacillati</taxon>
        <taxon>Actinomycetota</taxon>
        <taxon>Actinomycetes</taxon>
        <taxon>Pseudonocardiales</taxon>
        <taxon>Pseudonocardiaceae</taxon>
        <taxon>Pseudonocardia</taxon>
    </lineage>
</organism>
<sequence>MTTSSDPEQIRREIERTQAALSQDVDALAEKVTPGKIVERRVDRARDAATRLKEKVMGSDPYGRHGSGESVGGSVLSAASTATDRVSGTASSAASSVQGAASSAAGTVQDAASTAAGAVQEAPAAIRRQTRGNPLAAGIIAFGAGWLVSSLLPASRREQELADQAKQVAQEKVQPVAQQVAAEVKENLREPAQQAVESVKSTAQDAKDTVTDEGRSAAQDVQGRAQDAAGNVRSSTNGS</sequence>
<reference evidence="3" key="1">
    <citation type="submission" date="2023-07" db="EMBL/GenBank/DDBJ databases">
        <title>30 novel species of actinomycetes from the DSMZ collection.</title>
        <authorList>
            <person name="Nouioui I."/>
        </authorList>
    </citation>
    <scope>NUCLEOTIDE SEQUENCE [LARGE SCALE GENOMIC DNA]</scope>
    <source>
        <strain evidence="3">DSM 45834</strain>
    </source>
</reference>
<feature type="compositionally biased region" description="Basic and acidic residues" evidence="1">
    <location>
        <begin position="48"/>
        <end position="67"/>
    </location>
</feature>